<dbReference type="WBParaSite" id="SMUV_0000602101-mRNA-1">
    <property type="protein sequence ID" value="SMUV_0000602101-mRNA-1"/>
    <property type="gene ID" value="SMUV_0000602101"/>
</dbReference>
<organism evidence="7 8">
    <name type="scientific">Syphacia muris</name>
    <dbReference type="NCBI Taxonomy" id="451379"/>
    <lineage>
        <taxon>Eukaryota</taxon>
        <taxon>Metazoa</taxon>
        <taxon>Ecdysozoa</taxon>
        <taxon>Nematoda</taxon>
        <taxon>Chromadorea</taxon>
        <taxon>Rhabditida</taxon>
        <taxon>Spirurina</taxon>
        <taxon>Oxyuridomorpha</taxon>
        <taxon>Oxyuroidea</taxon>
        <taxon>Oxyuridae</taxon>
        <taxon>Syphacia</taxon>
    </lineage>
</organism>
<dbReference type="GO" id="GO:0005068">
    <property type="term" value="F:transmembrane receptor protein tyrosine kinase adaptor activity"/>
    <property type="evidence" value="ECO:0007669"/>
    <property type="project" value="TreeGrafter"/>
</dbReference>
<dbReference type="Gene3D" id="3.30.505.10">
    <property type="entry name" value="SH2 domain"/>
    <property type="match status" value="1"/>
</dbReference>
<dbReference type="PANTHER" id="PTHR10872:SF2">
    <property type="entry name" value="LNK, ISOFORM D"/>
    <property type="match status" value="1"/>
</dbReference>
<dbReference type="PANTHER" id="PTHR10872">
    <property type="entry name" value="SH2B ADAPTER PROTEIN"/>
    <property type="match status" value="1"/>
</dbReference>
<dbReference type="PROSITE" id="PS50001">
    <property type="entry name" value="SH2"/>
    <property type="match status" value="1"/>
</dbReference>
<evidence type="ECO:0000256" key="1">
    <source>
        <dbReference type="ARBA" id="ARBA00010220"/>
    </source>
</evidence>
<dbReference type="PROSITE" id="PS50003">
    <property type="entry name" value="PH_DOMAIN"/>
    <property type="match status" value="1"/>
</dbReference>
<evidence type="ECO:0000313" key="7">
    <source>
        <dbReference type="Proteomes" id="UP000046393"/>
    </source>
</evidence>
<dbReference type="Pfam" id="PF00017">
    <property type="entry name" value="SH2"/>
    <property type="match status" value="1"/>
</dbReference>
<reference evidence="8" key="1">
    <citation type="submission" date="2017-02" db="UniProtKB">
        <authorList>
            <consortium name="WormBaseParasite"/>
        </authorList>
    </citation>
    <scope>IDENTIFICATION</scope>
</reference>
<proteinExistence type="inferred from homology"/>
<dbReference type="InterPro" id="IPR000980">
    <property type="entry name" value="SH2"/>
</dbReference>
<evidence type="ECO:0000256" key="2">
    <source>
        <dbReference type="ARBA" id="ARBA00022553"/>
    </source>
</evidence>
<dbReference type="Proteomes" id="UP000046393">
    <property type="component" value="Unplaced"/>
</dbReference>
<comment type="similarity">
    <text evidence="1">Belongs to the SH2B adapter family.</text>
</comment>
<dbReference type="InterPro" id="IPR030523">
    <property type="entry name" value="SH2B"/>
</dbReference>
<dbReference type="SUPFAM" id="SSF55550">
    <property type="entry name" value="SH2 domain"/>
    <property type="match status" value="1"/>
</dbReference>
<keyword evidence="3 4" id="KW-0727">SH2 domain</keyword>
<dbReference type="STRING" id="451379.A0A0N5AN46"/>
<dbReference type="SUPFAM" id="SSF109805">
    <property type="entry name" value="Phenylalanine zipper"/>
    <property type="match status" value="1"/>
</dbReference>
<protein>
    <submittedName>
        <fullName evidence="8">SH2 domain-containing protein</fullName>
    </submittedName>
</protein>
<keyword evidence="2" id="KW-0597">Phosphoprotein</keyword>
<evidence type="ECO:0000256" key="3">
    <source>
        <dbReference type="ARBA" id="ARBA00022999"/>
    </source>
</evidence>
<dbReference type="PRINTS" id="PR00401">
    <property type="entry name" value="SH2DOMAIN"/>
</dbReference>
<dbReference type="SUPFAM" id="SSF50729">
    <property type="entry name" value="PH domain-like"/>
    <property type="match status" value="1"/>
</dbReference>
<evidence type="ECO:0000256" key="4">
    <source>
        <dbReference type="PROSITE-ProRule" id="PRU00191"/>
    </source>
</evidence>
<sequence length="515" mass="59761">MDGSVPLFCRRRWCEYGLQNNILISVDDAENWRRFCIQHAKSMAFKFAEYWGHFCIRGEQNAFVEEVIKQFTETFGEELKQRLCLIRQNNFRFHSLSSSDPSCLTNTGSTEQPCTSLQGSGKRPASIADTSFLVRSCREFSSFRKNICLYAFEAVTRRRQSSSRLSWFRSRFSSKRSVEIVKEAQLRFMSGLELETKDWRKCRTCLVKSAGGSLLEFYSPPKSSRAKAGIFCFLIMEIREATRLEFEDISDTIFVIRAFNGVEYAVETKSREDCQQWIEAIKESIPGIEWSSPNRMLRQPSAPPFGNDFNGKRPFMTSRSLNNVPVFVTSLFAETPLSISRNPFVQQLEVFPWFHSRLSRAACERLLLYNGIDGHGLFLVRLSETRLGDFVLSFNCIGKANHVRISALSNGGCRIQQLRFRSVVELLEHFRINPIPIENFSNRPIFLREYIICWRHSSLLMSNDEIDVRDFFTYSGSVSMNINDLERLVIKEQTARRQRTCSRTRLNSLNRYNFM</sequence>
<dbReference type="Gene3D" id="2.30.29.30">
    <property type="entry name" value="Pleckstrin-homology domain (PH domain)/Phosphotyrosine-binding domain (PTB)"/>
    <property type="match status" value="1"/>
</dbReference>
<evidence type="ECO:0000313" key="8">
    <source>
        <dbReference type="WBParaSite" id="SMUV_0000602101-mRNA-1"/>
    </source>
</evidence>
<dbReference type="AlphaFoldDB" id="A0A0N5AN46"/>
<keyword evidence="7" id="KW-1185">Reference proteome</keyword>
<dbReference type="InterPro" id="IPR036860">
    <property type="entry name" value="SH2_dom_sf"/>
</dbReference>
<dbReference type="SMART" id="SM00233">
    <property type="entry name" value="PH"/>
    <property type="match status" value="1"/>
</dbReference>
<dbReference type="GO" id="GO:0005886">
    <property type="term" value="C:plasma membrane"/>
    <property type="evidence" value="ECO:0007669"/>
    <property type="project" value="TreeGrafter"/>
</dbReference>
<accession>A0A0N5AN46</accession>
<evidence type="ECO:0000259" key="5">
    <source>
        <dbReference type="PROSITE" id="PS50001"/>
    </source>
</evidence>
<name>A0A0N5AN46_9BILA</name>
<feature type="domain" description="PH" evidence="6">
    <location>
        <begin position="179"/>
        <end position="286"/>
    </location>
</feature>
<dbReference type="SMART" id="SM00252">
    <property type="entry name" value="SH2"/>
    <property type="match status" value="1"/>
</dbReference>
<evidence type="ECO:0000259" key="6">
    <source>
        <dbReference type="PROSITE" id="PS50003"/>
    </source>
</evidence>
<dbReference type="InterPro" id="IPR011993">
    <property type="entry name" value="PH-like_dom_sf"/>
</dbReference>
<dbReference type="InterPro" id="IPR001849">
    <property type="entry name" value="PH_domain"/>
</dbReference>
<dbReference type="InterPro" id="IPR036290">
    <property type="entry name" value="Phe_ZIP_sf"/>
</dbReference>
<feature type="domain" description="SH2" evidence="5">
    <location>
        <begin position="353"/>
        <end position="445"/>
    </location>
</feature>
<dbReference type="GO" id="GO:0035556">
    <property type="term" value="P:intracellular signal transduction"/>
    <property type="evidence" value="ECO:0007669"/>
    <property type="project" value="TreeGrafter"/>
</dbReference>